<keyword evidence="1" id="KW-1185">Reference proteome</keyword>
<sequence>MSSLLCPLMLYTLKKEKKRTSAISDDRRATVNNDCQVFEQCHTRKYHPVDFRPTQKALVVENFRPALPDEIRLFKGDHVTIILRDGDWLFVRKDNGAIFSTTNSLDDVRLRSEKLVDYEGFAPSRCLQLIIDCPTLGNLKIPAKYATLPSSLKSSTVNNKEKVSKFKSLTLPRKWPKFQLVSK</sequence>
<name>A0A915HNN9_ROMCU</name>
<dbReference type="InterPro" id="IPR036028">
    <property type="entry name" value="SH3-like_dom_sf"/>
</dbReference>
<organism evidence="1 2">
    <name type="scientific">Romanomermis culicivorax</name>
    <name type="common">Nematode worm</name>
    <dbReference type="NCBI Taxonomy" id="13658"/>
    <lineage>
        <taxon>Eukaryota</taxon>
        <taxon>Metazoa</taxon>
        <taxon>Ecdysozoa</taxon>
        <taxon>Nematoda</taxon>
        <taxon>Enoplea</taxon>
        <taxon>Dorylaimia</taxon>
        <taxon>Mermithida</taxon>
        <taxon>Mermithoidea</taxon>
        <taxon>Mermithidae</taxon>
        <taxon>Romanomermis</taxon>
    </lineage>
</organism>
<dbReference type="SUPFAM" id="SSF50044">
    <property type="entry name" value="SH3-domain"/>
    <property type="match status" value="1"/>
</dbReference>
<dbReference type="WBParaSite" id="nRc.2.0.1.t02967-RA">
    <property type="protein sequence ID" value="nRc.2.0.1.t02967-RA"/>
    <property type="gene ID" value="nRc.2.0.1.g02967"/>
</dbReference>
<evidence type="ECO:0000313" key="1">
    <source>
        <dbReference type="Proteomes" id="UP000887565"/>
    </source>
</evidence>
<dbReference type="Proteomes" id="UP000887565">
    <property type="component" value="Unplaced"/>
</dbReference>
<accession>A0A915HNN9</accession>
<reference evidence="2" key="1">
    <citation type="submission" date="2022-11" db="UniProtKB">
        <authorList>
            <consortium name="WormBaseParasite"/>
        </authorList>
    </citation>
    <scope>IDENTIFICATION</scope>
</reference>
<protein>
    <submittedName>
        <fullName evidence="2">SH3 domain-containing protein</fullName>
    </submittedName>
</protein>
<dbReference type="AlphaFoldDB" id="A0A915HNN9"/>
<proteinExistence type="predicted"/>
<evidence type="ECO:0000313" key="2">
    <source>
        <dbReference type="WBParaSite" id="nRc.2.0.1.t02967-RA"/>
    </source>
</evidence>
<dbReference type="Gene3D" id="2.30.30.40">
    <property type="entry name" value="SH3 Domains"/>
    <property type="match status" value="1"/>
</dbReference>